<dbReference type="SMART" id="SM00228">
    <property type="entry name" value="PDZ"/>
    <property type="match status" value="1"/>
</dbReference>
<evidence type="ECO:0000313" key="2">
    <source>
        <dbReference type="EMBL" id="MBK1828556.1"/>
    </source>
</evidence>
<dbReference type="InterPro" id="IPR001478">
    <property type="entry name" value="PDZ"/>
</dbReference>
<evidence type="ECO:0000259" key="1">
    <source>
        <dbReference type="PROSITE" id="PS50106"/>
    </source>
</evidence>
<name>A0A934VGZ4_9BACT</name>
<dbReference type="RefSeq" id="WP_200282242.1">
    <property type="nucleotide sequence ID" value="NZ_JAENII010000014.1"/>
</dbReference>
<organism evidence="2 3">
    <name type="scientific">Haloferula rosea</name>
    <dbReference type="NCBI Taxonomy" id="490093"/>
    <lineage>
        <taxon>Bacteria</taxon>
        <taxon>Pseudomonadati</taxon>
        <taxon>Verrucomicrobiota</taxon>
        <taxon>Verrucomicrobiia</taxon>
        <taxon>Verrucomicrobiales</taxon>
        <taxon>Verrucomicrobiaceae</taxon>
        <taxon>Haloferula</taxon>
    </lineage>
</organism>
<dbReference type="Pfam" id="PF13180">
    <property type="entry name" value="PDZ_2"/>
    <property type="match status" value="1"/>
</dbReference>
<gene>
    <name evidence="2" type="ORF">JIN81_16095</name>
</gene>
<dbReference type="AlphaFoldDB" id="A0A934VGZ4"/>
<evidence type="ECO:0000313" key="3">
    <source>
        <dbReference type="Proteomes" id="UP000658278"/>
    </source>
</evidence>
<keyword evidence="3" id="KW-1185">Reference proteome</keyword>
<feature type="domain" description="PDZ" evidence="1">
    <location>
        <begin position="91"/>
        <end position="181"/>
    </location>
</feature>
<dbReference type="EMBL" id="JAENII010000014">
    <property type="protein sequence ID" value="MBK1828556.1"/>
    <property type="molecule type" value="Genomic_DNA"/>
</dbReference>
<dbReference type="SUPFAM" id="SSF50156">
    <property type="entry name" value="PDZ domain-like"/>
    <property type="match status" value="1"/>
</dbReference>
<dbReference type="Proteomes" id="UP000658278">
    <property type="component" value="Unassembled WGS sequence"/>
</dbReference>
<accession>A0A934VGZ4</accession>
<protein>
    <submittedName>
        <fullName evidence="2">PDZ domain-containing protein</fullName>
    </submittedName>
</protein>
<dbReference type="PROSITE" id="PS50106">
    <property type="entry name" value="PDZ"/>
    <property type="match status" value="1"/>
</dbReference>
<reference evidence="2" key="1">
    <citation type="submission" date="2021-01" db="EMBL/GenBank/DDBJ databases">
        <title>Modified the classification status of verrucomicrobia.</title>
        <authorList>
            <person name="Feng X."/>
        </authorList>
    </citation>
    <scope>NUCLEOTIDE SEQUENCE</scope>
    <source>
        <strain evidence="2">KCTC 22201</strain>
    </source>
</reference>
<dbReference type="InterPro" id="IPR036034">
    <property type="entry name" value="PDZ_sf"/>
</dbReference>
<dbReference type="Gene3D" id="2.30.42.10">
    <property type="match status" value="1"/>
</dbReference>
<sequence length="249" mass="26703">MKSIARLVLGVFVGGIGLAGPVLGQVEPPVELVAGLSAESYPERVAAENALRQWAMEQGEAAWPWLLARSKGDPSPEVQERSLSVLKASVLRSLSDQRPGFVGITMAPTDVELGDEEGFGIQIRMVSPDSPAEKAGLLPQDVVTELNGEGWDGLDAADSFAARVGKMAPGTRITLGILRAGEKQEVELELGARPWSAGEYGEQRRMFMQRGGGLMFVPNDEETARDKAFQEWLDARDLEAADAVESAAD</sequence>
<proteinExistence type="predicted"/>
<comment type="caution">
    <text evidence="2">The sequence shown here is derived from an EMBL/GenBank/DDBJ whole genome shotgun (WGS) entry which is preliminary data.</text>
</comment>